<dbReference type="RefSeq" id="WP_218478561.1">
    <property type="nucleotide sequence ID" value="NZ_BAABJN010000004.1"/>
</dbReference>
<evidence type="ECO:0000313" key="2">
    <source>
        <dbReference type="EMBL" id="QXN95608.1"/>
    </source>
</evidence>
<evidence type="ECO:0000259" key="1">
    <source>
        <dbReference type="Pfam" id="PF04149"/>
    </source>
</evidence>
<protein>
    <submittedName>
        <fullName evidence="2">DUF397 domain-containing protein</fullName>
    </submittedName>
</protein>
<gene>
    <name evidence="2" type="ORF">KV110_17640</name>
</gene>
<evidence type="ECO:0000313" key="3">
    <source>
        <dbReference type="Proteomes" id="UP000694257"/>
    </source>
</evidence>
<reference evidence="2 3" key="1">
    <citation type="submission" date="2021-07" db="EMBL/GenBank/DDBJ databases">
        <title>Whole Genome Sequence of Nocardia Iowensis.</title>
        <authorList>
            <person name="Lamm A."/>
            <person name="Collins-Fairclough A.M."/>
            <person name="Bunk B."/>
            <person name="Sproer C."/>
        </authorList>
    </citation>
    <scope>NUCLEOTIDE SEQUENCE [LARGE SCALE GENOMIC DNA]</scope>
    <source>
        <strain evidence="2 3">NRRL 5646</strain>
    </source>
</reference>
<organism evidence="2 3">
    <name type="scientific">Nocardia iowensis</name>
    <dbReference type="NCBI Taxonomy" id="204891"/>
    <lineage>
        <taxon>Bacteria</taxon>
        <taxon>Bacillati</taxon>
        <taxon>Actinomycetota</taxon>
        <taxon>Actinomycetes</taxon>
        <taxon>Mycobacteriales</taxon>
        <taxon>Nocardiaceae</taxon>
        <taxon>Nocardia</taxon>
    </lineage>
</organism>
<dbReference type="Pfam" id="PF04149">
    <property type="entry name" value="DUF397"/>
    <property type="match status" value="1"/>
</dbReference>
<name>A0ABX8S1D5_NOCIO</name>
<dbReference type="InterPro" id="IPR007278">
    <property type="entry name" value="DUF397"/>
</dbReference>
<dbReference type="Proteomes" id="UP000694257">
    <property type="component" value="Chromosome"/>
</dbReference>
<sequence>MWHVASGCESNGCVEVANVPDGRVAVRDSKDRTGPTLVLTPGQWDEFLSSVRAGEFDR</sequence>
<feature type="domain" description="DUF397" evidence="1">
    <location>
        <begin position="2"/>
        <end position="52"/>
    </location>
</feature>
<dbReference type="EMBL" id="CP078145">
    <property type="protein sequence ID" value="QXN95608.1"/>
    <property type="molecule type" value="Genomic_DNA"/>
</dbReference>
<keyword evidence="3" id="KW-1185">Reference proteome</keyword>
<accession>A0ABX8S1D5</accession>
<proteinExistence type="predicted"/>